<reference evidence="1" key="1">
    <citation type="submission" date="2021-06" db="EMBL/GenBank/DDBJ databases">
        <authorList>
            <person name="Kallberg Y."/>
            <person name="Tangrot J."/>
            <person name="Rosling A."/>
        </authorList>
    </citation>
    <scope>NUCLEOTIDE SEQUENCE</scope>
    <source>
        <strain evidence="1">IN212</strain>
    </source>
</reference>
<feature type="non-terminal residue" evidence="1">
    <location>
        <position position="100"/>
    </location>
</feature>
<keyword evidence="2" id="KW-1185">Reference proteome</keyword>
<evidence type="ECO:0000313" key="2">
    <source>
        <dbReference type="Proteomes" id="UP000789396"/>
    </source>
</evidence>
<evidence type="ECO:0000313" key="1">
    <source>
        <dbReference type="EMBL" id="CAG8792945.1"/>
    </source>
</evidence>
<organism evidence="1 2">
    <name type="scientific">Racocetra fulgida</name>
    <dbReference type="NCBI Taxonomy" id="60492"/>
    <lineage>
        <taxon>Eukaryota</taxon>
        <taxon>Fungi</taxon>
        <taxon>Fungi incertae sedis</taxon>
        <taxon>Mucoromycota</taxon>
        <taxon>Glomeromycotina</taxon>
        <taxon>Glomeromycetes</taxon>
        <taxon>Diversisporales</taxon>
        <taxon>Gigasporaceae</taxon>
        <taxon>Racocetra</taxon>
    </lineage>
</organism>
<dbReference type="AlphaFoldDB" id="A0A9N9JQV5"/>
<dbReference type="EMBL" id="CAJVPZ010063129">
    <property type="protein sequence ID" value="CAG8792945.1"/>
    <property type="molecule type" value="Genomic_DNA"/>
</dbReference>
<name>A0A9N9JQV5_9GLOM</name>
<accession>A0A9N9JQV5</accession>
<feature type="non-terminal residue" evidence="1">
    <location>
        <position position="1"/>
    </location>
</feature>
<proteinExistence type="predicted"/>
<gene>
    <name evidence="1" type="ORF">RFULGI_LOCUS16927</name>
</gene>
<protein>
    <submittedName>
        <fullName evidence="1">5805_t:CDS:1</fullName>
    </submittedName>
</protein>
<dbReference type="OrthoDB" id="10310425at2759"/>
<dbReference type="Proteomes" id="UP000789396">
    <property type="component" value="Unassembled WGS sequence"/>
</dbReference>
<comment type="caution">
    <text evidence="1">The sequence shown here is derived from an EMBL/GenBank/DDBJ whole genome shotgun (WGS) entry which is preliminary data.</text>
</comment>
<sequence>WNSSYVCYNPYSTNFKEIDVKKIISSSVMKVCGFYIYIQPHWDWVNPGYDDLKLEEHCDCVFLIDEDEKDVITFDKSVSKDIKLELINIITINQLHADKK</sequence>